<organism evidence="2 3">
    <name type="scientific">Candidatus Nealsonbacteria bacterium CG23_combo_of_CG06-09_8_20_14_all_37_18</name>
    <dbReference type="NCBI Taxonomy" id="1974720"/>
    <lineage>
        <taxon>Bacteria</taxon>
        <taxon>Candidatus Nealsoniibacteriota</taxon>
    </lineage>
</organism>
<dbReference type="EMBL" id="PCRQ01000061">
    <property type="protein sequence ID" value="PIP24152.1"/>
    <property type="molecule type" value="Genomic_DNA"/>
</dbReference>
<evidence type="ECO:0000256" key="1">
    <source>
        <dbReference type="SAM" id="Phobius"/>
    </source>
</evidence>
<evidence type="ECO:0000313" key="2">
    <source>
        <dbReference type="EMBL" id="PIP24152.1"/>
    </source>
</evidence>
<comment type="caution">
    <text evidence="2">The sequence shown here is derived from an EMBL/GenBank/DDBJ whole genome shotgun (WGS) entry which is preliminary data.</text>
</comment>
<feature type="transmembrane region" description="Helical" evidence="1">
    <location>
        <begin position="12"/>
        <end position="33"/>
    </location>
</feature>
<dbReference type="AlphaFoldDB" id="A0A2G9YY52"/>
<dbReference type="Proteomes" id="UP000229952">
    <property type="component" value="Unassembled WGS sequence"/>
</dbReference>
<evidence type="ECO:0000313" key="3">
    <source>
        <dbReference type="Proteomes" id="UP000229952"/>
    </source>
</evidence>
<keyword evidence="1" id="KW-0472">Membrane</keyword>
<keyword evidence="1" id="KW-1133">Transmembrane helix</keyword>
<evidence type="ECO:0008006" key="4">
    <source>
        <dbReference type="Google" id="ProtNLM"/>
    </source>
</evidence>
<name>A0A2G9YY52_9BACT</name>
<protein>
    <recommendedName>
        <fullName evidence="4">Type 4 fimbrial biogenesis protein PilX N-terminal domain-containing protein</fullName>
    </recommendedName>
</protein>
<keyword evidence="1" id="KW-0812">Transmembrane</keyword>
<gene>
    <name evidence="2" type="ORF">COX35_02295</name>
</gene>
<sequence length="120" mass="13062">MFKSSQRGVSIFLALIVMIPLLAIAMGVSIILLSQLRTLKEQGHSVIAFYAADTGIEKVLVDREAPNLTPGYYDGSLDNGATYEVFVTEGGGTGCSIDFNYCIKSIGIYKSTRRAIEINY</sequence>
<proteinExistence type="predicted"/>
<reference evidence="2 3" key="1">
    <citation type="submission" date="2017-09" db="EMBL/GenBank/DDBJ databases">
        <title>Depth-based differentiation of microbial function through sediment-hosted aquifers and enrichment of novel symbionts in the deep terrestrial subsurface.</title>
        <authorList>
            <person name="Probst A.J."/>
            <person name="Ladd B."/>
            <person name="Jarett J.K."/>
            <person name="Geller-Mcgrath D.E."/>
            <person name="Sieber C.M."/>
            <person name="Emerson J.B."/>
            <person name="Anantharaman K."/>
            <person name="Thomas B.C."/>
            <person name="Malmstrom R."/>
            <person name="Stieglmeier M."/>
            <person name="Klingl A."/>
            <person name="Woyke T."/>
            <person name="Ryan C.M."/>
            <person name="Banfield J.F."/>
        </authorList>
    </citation>
    <scope>NUCLEOTIDE SEQUENCE [LARGE SCALE GENOMIC DNA]</scope>
    <source>
        <strain evidence="2">CG23_combo_of_CG06-09_8_20_14_all_37_18</strain>
    </source>
</reference>
<accession>A0A2G9YY52</accession>